<keyword evidence="3" id="KW-1185">Reference proteome</keyword>
<dbReference type="AlphaFoldDB" id="A0AAD3NH04"/>
<feature type="compositionally biased region" description="Polar residues" evidence="1">
    <location>
        <begin position="25"/>
        <end position="34"/>
    </location>
</feature>
<accession>A0AAD3NH04</accession>
<dbReference type="EMBL" id="BRZM01001001">
    <property type="protein sequence ID" value="GLD72353.1"/>
    <property type="molecule type" value="Genomic_DNA"/>
</dbReference>
<sequence length="124" mass="13559">MCHLHMKSAGGHESCFLSLDGNTDGRVTTSSEEASNPLVMQEETKKKEEEEGYQALRDTLGRWTAVSPLILNQRSGVHPCLNWVLGPVVALDCEMVGTGPGGRYSEIDRCGILDYMSASCQGRR</sequence>
<feature type="region of interest" description="Disordered" evidence="1">
    <location>
        <begin position="23"/>
        <end position="50"/>
    </location>
</feature>
<organism evidence="2 3">
    <name type="scientific">Lates japonicus</name>
    <name type="common">Japanese lates</name>
    <dbReference type="NCBI Taxonomy" id="270547"/>
    <lineage>
        <taxon>Eukaryota</taxon>
        <taxon>Metazoa</taxon>
        <taxon>Chordata</taxon>
        <taxon>Craniata</taxon>
        <taxon>Vertebrata</taxon>
        <taxon>Euteleostomi</taxon>
        <taxon>Actinopterygii</taxon>
        <taxon>Neopterygii</taxon>
        <taxon>Teleostei</taxon>
        <taxon>Neoteleostei</taxon>
        <taxon>Acanthomorphata</taxon>
        <taxon>Carangaria</taxon>
        <taxon>Carangaria incertae sedis</taxon>
        <taxon>Centropomidae</taxon>
        <taxon>Lates</taxon>
    </lineage>
</organism>
<protein>
    <submittedName>
        <fullName evidence="2">Apoptosis-enhancing nuclease</fullName>
    </submittedName>
</protein>
<name>A0AAD3NH04_LATJO</name>
<proteinExistence type="predicted"/>
<dbReference type="Proteomes" id="UP001279410">
    <property type="component" value="Unassembled WGS sequence"/>
</dbReference>
<reference evidence="2" key="1">
    <citation type="submission" date="2022-08" db="EMBL/GenBank/DDBJ databases">
        <title>Genome sequencing of akame (Lates japonicus).</title>
        <authorList>
            <person name="Hashiguchi Y."/>
            <person name="Takahashi H."/>
        </authorList>
    </citation>
    <scope>NUCLEOTIDE SEQUENCE</scope>
    <source>
        <strain evidence="2">Kochi</strain>
    </source>
</reference>
<gene>
    <name evidence="2" type="ORF">AKAME5_002367800</name>
</gene>
<feature type="non-terminal residue" evidence="2">
    <location>
        <position position="124"/>
    </location>
</feature>
<evidence type="ECO:0000256" key="1">
    <source>
        <dbReference type="SAM" id="MobiDB-lite"/>
    </source>
</evidence>
<evidence type="ECO:0000313" key="2">
    <source>
        <dbReference type="EMBL" id="GLD72353.1"/>
    </source>
</evidence>
<comment type="caution">
    <text evidence="2">The sequence shown here is derived from an EMBL/GenBank/DDBJ whole genome shotgun (WGS) entry which is preliminary data.</text>
</comment>
<evidence type="ECO:0000313" key="3">
    <source>
        <dbReference type="Proteomes" id="UP001279410"/>
    </source>
</evidence>